<organism evidence="2 3">
    <name type="scientific">Mycena rosella</name>
    <name type="common">Pink bonnet</name>
    <name type="synonym">Agaricus rosellus</name>
    <dbReference type="NCBI Taxonomy" id="1033263"/>
    <lineage>
        <taxon>Eukaryota</taxon>
        <taxon>Fungi</taxon>
        <taxon>Dikarya</taxon>
        <taxon>Basidiomycota</taxon>
        <taxon>Agaricomycotina</taxon>
        <taxon>Agaricomycetes</taxon>
        <taxon>Agaricomycetidae</taxon>
        <taxon>Agaricales</taxon>
        <taxon>Marasmiineae</taxon>
        <taxon>Mycenaceae</taxon>
        <taxon>Mycena</taxon>
    </lineage>
</organism>
<feature type="compositionally biased region" description="Basic residues" evidence="1">
    <location>
        <begin position="39"/>
        <end position="59"/>
    </location>
</feature>
<evidence type="ECO:0000313" key="2">
    <source>
        <dbReference type="EMBL" id="KAJ7700155.1"/>
    </source>
</evidence>
<accession>A0AAD7GL66</accession>
<dbReference type="Proteomes" id="UP001221757">
    <property type="component" value="Unassembled WGS sequence"/>
</dbReference>
<dbReference type="AlphaFoldDB" id="A0AAD7GL66"/>
<protein>
    <submittedName>
        <fullName evidence="2">Uncharacterized protein</fullName>
    </submittedName>
</protein>
<feature type="region of interest" description="Disordered" evidence="1">
    <location>
        <begin position="35"/>
        <end position="60"/>
    </location>
</feature>
<evidence type="ECO:0000256" key="1">
    <source>
        <dbReference type="SAM" id="MobiDB-lite"/>
    </source>
</evidence>
<proteinExistence type="predicted"/>
<gene>
    <name evidence="2" type="ORF">B0H17DRAFT_1196140</name>
</gene>
<reference evidence="2" key="1">
    <citation type="submission" date="2023-03" db="EMBL/GenBank/DDBJ databases">
        <title>Massive genome expansion in bonnet fungi (Mycena s.s.) driven by repeated elements and novel gene families across ecological guilds.</title>
        <authorList>
            <consortium name="Lawrence Berkeley National Laboratory"/>
            <person name="Harder C.B."/>
            <person name="Miyauchi S."/>
            <person name="Viragh M."/>
            <person name="Kuo A."/>
            <person name="Thoen E."/>
            <person name="Andreopoulos B."/>
            <person name="Lu D."/>
            <person name="Skrede I."/>
            <person name="Drula E."/>
            <person name="Henrissat B."/>
            <person name="Morin E."/>
            <person name="Kohler A."/>
            <person name="Barry K."/>
            <person name="LaButti K."/>
            <person name="Morin E."/>
            <person name="Salamov A."/>
            <person name="Lipzen A."/>
            <person name="Mereny Z."/>
            <person name="Hegedus B."/>
            <person name="Baldrian P."/>
            <person name="Stursova M."/>
            <person name="Weitz H."/>
            <person name="Taylor A."/>
            <person name="Grigoriev I.V."/>
            <person name="Nagy L.G."/>
            <person name="Martin F."/>
            <person name="Kauserud H."/>
        </authorList>
    </citation>
    <scope>NUCLEOTIDE SEQUENCE</scope>
    <source>
        <strain evidence="2">CBHHK067</strain>
    </source>
</reference>
<evidence type="ECO:0000313" key="3">
    <source>
        <dbReference type="Proteomes" id="UP001221757"/>
    </source>
</evidence>
<dbReference type="EMBL" id="JARKIE010000021">
    <property type="protein sequence ID" value="KAJ7700155.1"/>
    <property type="molecule type" value="Genomic_DNA"/>
</dbReference>
<comment type="caution">
    <text evidence="2">The sequence shown here is derived from an EMBL/GenBank/DDBJ whole genome shotgun (WGS) entry which is preliminary data.</text>
</comment>
<sequence>MQHPRALLNASHPLCLVARNAADCRPIPAQTNSEFRTWGPHKRVASPSPPHRRPQRRRLSANTCTNKFRPSDLDLLCNILGPSSTRRTPFASSSSPATPLTVGQYLYKQILTFGLGDLSCSILGPSLTRRTPFASSSSPPTLPTVGQYLHKQNPSLGLGYLSWRPLMSIHGDFCLCPPSLCRYKVLGFRRIGYTSSKLPFLPLQPFLAAAASHVVQAEMPARSNFPPRAFLAAWARISDPWPFLTAYRFRMRPAEKMLCTRESDADNMTVVQAQLYWRYCMIQDAMQSEFGRASNCLHAVFGKGFAGAGIY</sequence>
<name>A0AAD7GL66_MYCRO</name>
<keyword evidence="3" id="KW-1185">Reference proteome</keyword>